<protein>
    <submittedName>
        <fullName evidence="4">Uncharacterized protein</fullName>
    </submittedName>
</protein>
<dbReference type="EMBL" id="LR796895">
    <property type="protein sequence ID" value="CAB4173175.1"/>
    <property type="molecule type" value="Genomic_DNA"/>
</dbReference>
<evidence type="ECO:0000256" key="1">
    <source>
        <dbReference type="SAM" id="Coils"/>
    </source>
</evidence>
<feature type="coiled-coil region" evidence="1">
    <location>
        <begin position="212"/>
        <end position="246"/>
    </location>
</feature>
<dbReference type="EMBL" id="LR797070">
    <property type="protein sequence ID" value="CAB4184500.1"/>
    <property type="molecule type" value="Genomic_DNA"/>
</dbReference>
<dbReference type="EMBL" id="LR797340">
    <property type="protein sequence ID" value="CAB4204006.1"/>
    <property type="molecule type" value="Genomic_DNA"/>
</dbReference>
<evidence type="ECO:0000313" key="4">
    <source>
        <dbReference type="EMBL" id="CAB4173175.1"/>
    </source>
</evidence>
<evidence type="ECO:0000313" key="8">
    <source>
        <dbReference type="EMBL" id="CAB5230083.1"/>
    </source>
</evidence>
<sequence length="281" mass="31637">MINMTAAEKLEQIKNWLFTWTKETFMKYELPDGNVIVVNGEIKEGNKVFKQEENDDMTPLQDGDYILAGRRVKVIGGLIGSITTEDEILKDDGVPERIKEEIKSQKMNETRKRMAFMADALVDGTEVMITGDKLQAGEKIHIMKDGEALLPPSGELELKSGNVIMVDETGTITLVKGPDVETPEEDMVEPAEEEMATEEVKDESVKNIKSVMAEVMAAVNDLKTKCDALNENYSKMKEQFEAFKKEPKAEPIKRNANVEAYRFGSGEHQSVRMIESLRNRN</sequence>
<dbReference type="EMBL" id="LR798416">
    <property type="protein sequence ID" value="CAB5230083.1"/>
    <property type="molecule type" value="Genomic_DNA"/>
</dbReference>
<evidence type="ECO:0000313" key="7">
    <source>
        <dbReference type="EMBL" id="CAB4215540.1"/>
    </source>
</evidence>
<accession>A0A6J5PVF2</accession>
<reference evidence="4" key="1">
    <citation type="submission" date="2020-05" db="EMBL/GenBank/DDBJ databases">
        <authorList>
            <person name="Chiriac C."/>
            <person name="Salcher M."/>
            <person name="Ghai R."/>
            <person name="Kavagutti S V."/>
        </authorList>
    </citation>
    <scope>NUCLEOTIDE SEQUENCE</scope>
</reference>
<evidence type="ECO:0000313" key="3">
    <source>
        <dbReference type="EMBL" id="CAB4152352.1"/>
    </source>
</evidence>
<evidence type="ECO:0000313" key="5">
    <source>
        <dbReference type="EMBL" id="CAB4184500.1"/>
    </source>
</evidence>
<keyword evidence="1" id="KW-0175">Coiled coil</keyword>
<name>A0A6J5PVF2_9CAUD</name>
<proteinExistence type="predicted"/>
<dbReference type="EMBL" id="LR797427">
    <property type="protein sequence ID" value="CAB4215540.1"/>
    <property type="molecule type" value="Genomic_DNA"/>
</dbReference>
<evidence type="ECO:0000313" key="6">
    <source>
        <dbReference type="EMBL" id="CAB4204006.1"/>
    </source>
</evidence>
<organism evidence="4">
    <name type="scientific">uncultured Caudovirales phage</name>
    <dbReference type="NCBI Taxonomy" id="2100421"/>
    <lineage>
        <taxon>Viruses</taxon>
        <taxon>Duplodnaviria</taxon>
        <taxon>Heunggongvirae</taxon>
        <taxon>Uroviricota</taxon>
        <taxon>Caudoviricetes</taxon>
        <taxon>Peduoviridae</taxon>
        <taxon>Maltschvirus</taxon>
        <taxon>Maltschvirus maltsch</taxon>
    </lineage>
</organism>
<dbReference type="EMBL" id="LR796325">
    <property type="protein sequence ID" value="CAB4136857.1"/>
    <property type="molecule type" value="Genomic_DNA"/>
</dbReference>
<evidence type="ECO:0000313" key="2">
    <source>
        <dbReference type="EMBL" id="CAB4136857.1"/>
    </source>
</evidence>
<gene>
    <name evidence="5" type="ORF">UFOVP1114_13</name>
    <name evidence="6" type="ORF">UFOVP1386_13</name>
    <name evidence="7" type="ORF">UFOVP1479_34</name>
    <name evidence="8" type="ORF">UFOVP1564_36</name>
    <name evidence="2" type="ORF">UFOVP310_36</name>
    <name evidence="3" type="ORF">UFOVP619_14</name>
    <name evidence="4" type="ORF">UFOVP947_37</name>
</gene>
<dbReference type="EMBL" id="LR796589">
    <property type="protein sequence ID" value="CAB4152352.1"/>
    <property type="molecule type" value="Genomic_DNA"/>
</dbReference>